<dbReference type="GO" id="GO:0005351">
    <property type="term" value="F:carbohydrate:proton symporter activity"/>
    <property type="evidence" value="ECO:0007669"/>
    <property type="project" value="TreeGrafter"/>
</dbReference>
<feature type="transmembrane region" description="Helical" evidence="8">
    <location>
        <begin position="388"/>
        <end position="411"/>
    </location>
</feature>
<dbReference type="PROSITE" id="PS00216">
    <property type="entry name" value="SUGAR_TRANSPORT_1"/>
    <property type="match status" value="1"/>
</dbReference>
<keyword evidence="4 8" id="KW-0812">Transmembrane</keyword>
<evidence type="ECO:0000256" key="8">
    <source>
        <dbReference type="SAM" id="Phobius"/>
    </source>
</evidence>
<dbReference type="SUPFAM" id="SSF103473">
    <property type="entry name" value="MFS general substrate transporter"/>
    <property type="match status" value="1"/>
</dbReference>
<dbReference type="InterPro" id="IPR020846">
    <property type="entry name" value="MFS_dom"/>
</dbReference>
<evidence type="ECO:0000256" key="7">
    <source>
        <dbReference type="RuleBase" id="RU003346"/>
    </source>
</evidence>
<dbReference type="Gene3D" id="1.20.1250.20">
    <property type="entry name" value="MFS general substrate transporter like domains"/>
    <property type="match status" value="1"/>
</dbReference>
<evidence type="ECO:0000313" key="11">
    <source>
        <dbReference type="Proteomes" id="UP000253551"/>
    </source>
</evidence>
<evidence type="ECO:0000256" key="5">
    <source>
        <dbReference type="ARBA" id="ARBA00022989"/>
    </source>
</evidence>
<organism evidence="10 11">
    <name type="scientific">Rhizopus stolonifer</name>
    <name type="common">Rhizopus nigricans</name>
    <dbReference type="NCBI Taxonomy" id="4846"/>
    <lineage>
        <taxon>Eukaryota</taxon>
        <taxon>Fungi</taxon>
        <taxon>Fungi incertae sedis</taxon>
        <taxon>Mucoromycota</taxon>
        <taxon>Mucoromycotina</taxon>
        <taxon>Mucoromycetes</taxon>
        <taxon>Mucorales</taxon>
        <taxon>Mucorineae</taxon>
        <taxon>Rhizopodaceae</taxon>
        <taxon>Rhizopus</taxon>
    </lineage>
</organism>
<feature type="transmembrane region" description="Helical" evidence="8">
    <location>
        <begin position="161"/>
        <end position="179"/>
    </location>
</feature>
<name>A0A367KNI7_RHIST</name>
<feature type="transmembrane region" description="Helical" evidence="8">
    <location>
        <begin position="29"/>
        <end position="51"/>
    </location>
</feature>
<feature type="transmembrane region" description="Helical" evidence="8">
    <location>
        <begin position="103"/>
        <end position="122"/>
    </location>
</feature>
<evidence type="ECO:0000256" key="1">
    <source>
        <dbReference type="ARBA" id="ARBA00004141"/>
    </source>
</evidence>
<dbReference type="NCBIfam" id="TIGR00879">
    <property type="entry name" value="SP"/>
    <property type="match status" value="1"/>
</dbReference>
<keyword evidence="6 8" id="KW-0472">Membrane</keyword>
<comment type="subcellular location">
    <subcellularLocation>
        <location evidence="1">Membrane</location>
        <topology evidence="1">Multi-pass membrane protein</topology>
    </subcellularLocation>
</comment>
<keyword evidence="5 8" id="KW-1133">Transmembrane helix</keyword>
<dbReference type="PANTHER" id="PTHR48022">
    <property type="entry name" value="PLASTIDIC GLUCOSE TRANSPORTER 4"/>
    <property type="match status" value="1"/>
</dbReference>
<reference evidence="10 11" key="1">
    <citation type="journal article" date="2018" name="G3 (Bethesda)">
        <title>Phylogenetic and Phylogenomic Definition of Rhizopus Species.</title>
        <authorList>
            <person name="Gryganskyi A.P."/>
            <person name="Golan J."/>
            <person name="Dolatabadi S."/>
            <person name="Mondo S."/>
            <person name="Robb S."/>
            <person name="Idnurm A."/>
            <person name="Muszewska A."/>
            <person name="Steczkiewicz K."/>
            <person name="Masonjones S."/>
            <person name="Liao H.L."/>
            <person name="Gajdeczka M.T."/>
            <person name="Anike F."/>
            <person name="Vuek A."/>
            <person name="Anishchenko I.M."/>
            <person name="Voigt K."/>
            <person name="de Hoog G.S."/>
            <person name="Smith M.E."/>
            <person name="Heitman J."/>
            <person name="Vilgalys R."/>
            <person name="Stajich J.E."/>
        </authorList>
    </citation>
    <scope>NUCLEOTIDE SEQUENCE [LARGE SCALE GENOMIC DNA]</scope>
    <source>
        <strain evidence="10 11">LSU 92-RS-03</strain>
    </source>
</reference>
<dbReference type="InterPro" id="IPR005828">
    <property type="entry name" value="MFS_sugar_transport-like"/>
</dbReference>
<dbReference type="PROSITE" id="PS50850">
    <property type="entry name" value="MFS"/>
    <property type="match status" value="1"/>
</dbReference>
<feature type="domain" description="Major facilitator superfamily (MFS) profile" evidence="9">
    <location>
        <begin position="33"/>
        <end position="476"/>
    </location>
</feature>
<accession>A0A367KNI7</accession>
<comment type="caution">
    <text evidence="10">The sequence shown here is derived from an EMBL/GenBank/DDBJ whole genome shotgun (WGS) entry which is preliminary data.</text>
</comment>
<evidence type="ECO:0000256" key="3">
    <source>
        <dbReference type="ARBA" id="ARBA00022448"/>
    </source>
</evidence>
<dbReference type="Proteomes" id="UP000253551">
    <property type="component" value="Unassembled WGS sequence"/>
</dbReference>
<dbReference type="Pfam" id="PF00083">
    <property type="entry name" value="Sugar_tr"/>
    <property type="match status" value="1"/>
</dbReference>
<protein>
    <recommendedName>
        <fullName evidence="9">Major facilitator superfamily (MFS) profile domain-containing protein</fullName>
    </recommendedName>
</protein>
<feature type="transmembrane region" description="Helical" evidence="8">
    <location>
        <begin position="71"/>
        <end position="91"/>
    </location>
</feature>
<evidence type="ECO:0000256" key="6">
    <source>
        <dbReference type="ARBA" id="ARBA00023136"/>
    </source>
</evidence>
<dbReference type="PRINTS" id="PR00171">
    <property type="entry name" value="SUGRTRNSPORT"/>
</dbReference>
<dbReference type="STRING" id="4846.A0A367KNI7"/>
<dbReference type="PANTHER" id="PTHR48022:SF2">
    <property type="entry name" value="PLASTIDIC GLUCOSE TRANSPORTER 4"/>
    <property type="match status" value="1"/>
</dbReference>
<dbReference type="FunFam" id="1.20.1250.20:FF:000134">
    <property type="entry name" value="MFS sugar transporter protein"/>
    <property type="match status" value="1"/>
</dbReference>
<feature type="transmembrane region" description="Helical" evidence="8">
    <location>
        <begin position="423"/>
        <end position="446"/>
    </location>
</feature>
<gene>
    <name evidence="10" type="ORF">CU098_005103</name>
</gene>
<dbReference type="InterPro" id="IPR036259">
    <property type="entry name" value="MFS_trans_sf"/>
</dbReference>
<feature type="transmembrane region" description="Helical" evidence="8">
    <location>
        <begin position="313"/>
        <end position="338"/>
    </location>
</feature>
<keyword evidence="3 7" id="KW-0813">Transport</keyword>
<sequence>MMDKHTKDPVYDNESVTTKRTIHRGSRKSLYMAGIIAAGGGFVVGFDTGAVSGTMVLQPFMDRFLNVDATYRSALLVAMMLLTATIGGLWSGSICDWIGRKNTILLGTGVFALGALFETIGYNFGLLMAGRLLVGFGEGFLTNAIPLYHTEIAPPDIRGRLITLFSAMSSIGTIAGFFVNFGTSYLTSDWAWRAPFLIQVGVCVFLMLAYFLPYSPRWLIDKGRKEEALQVLAKLHESTVDDPDVRNEYLCICEEIEQEHAYGNRTFIECFRGTNLKRTLFALFTGNGAAFTGTYSITYYAPQIFQQAGLSDTGISLVASGTSNILVLIVTIVTLMVIDKLGRRGVFASGAFIMGASMYIVGGLFQGYNVEDDEGNVYLSSTNARNTAIAFIYIFQAAYAYSWGPVAYIYPAEISNMRTRAKTIALAYGLNWAIGIFMTFILPIFMTNTIYGGYYFFGACCTVLFLGSFFLVETKGKTLEEIDRIFNPIQDDGIPSNTNTN</sequence>
<feature type="transmembrane region" description="Helical" evidence="8">
    <location>
        <begin position="452"/>
        <end position="472"/>
    </location>
</feature>
<dbReference type="InterPro" id="IPR005829">
    <property type="entry name" value="Sugar_transporter_CS"/>
</dbReference>
<dbReference type="PROSITE" id="PS00217">
    <property type="entry name" value="SUGAR_TRANSPORT_2"/>
    <property type="match status" value="1"/>
</dbReference>
<comment type="similarity">
    <text evidence="2 7">Belongs to the major facilitator superfamily. Sugar transporter (TC 2.A.1.1) family.</text>
</comment>
<dbReference type="EMBL" id="PJQM01000922">
    <property type="protein sequence ID" value="RCI03707.1"/>
    <property type="molecule type" value="Genomic_DNA"/>
</dbReference>
<evidence type="ECO:0000256" key="2">
    <source>
        <dbReference type="ARBA" id="ARBA00010992"/>
    </source>
</evidence>
<dbReference type="GO" id="GO:0016020">
    <property type="term" value="C:membrane"/>
    <property type="evidence" value="ECO:0007669"/>
    <property type="project" value="UniProtKB-SubCell"/>
</dbReference>
<evidence type="ECO:0000313" key="10">
    <source>
        <dbReference type="EMBL" id="RCI03707.1"/>
    </source>
</evidence>
<evidence type="ECO:0000259" key="9">
    <source>
        <dbReference type="PROSITE" id="PS50850"/>
    </source>
</evidence>
<dbReference type="InterPro" id="IPR050360">
    <property type="entry name" value="MFS_Sugar_Transporters"/>
</dbReference>
<dbReference type="InterPro" id="IPR003663">
    <property type="entry name" value="Sugar/inositol_transpt"/>
</dbReference>
<feature type="transmembrane region" description="Helical" evidence="8">
    <location>
        <begin position="191"/>
        <end position="212"/>
    </location>
</feature>
<dbReference type="OrthoDB" id="4142200at2759"/>
<feature type="transmembrane region" description="Helical" evidence="8">
    <location>
        <begin position="280"/>
        <end position="301"/>
    </location>
</feature>
<evidence type="ECO:0000256" key="4">
    <source>
        <dbReference type="ARBA" id="ARBA00022692"/>
    </source>
</evidence>
<proteinExistence type="inferred from homology"/>
<feature type="transmembrane region" description="Helical" evidence="8">
    <location>
        <begin position="128"/>
        <end position="149"/>
    </location>
</feature>
<keyword evidence="11" id="KW-1185">Reference proteome</keyword>
<feature type="transmembrane region" description="Helical" evidence="8">
    <location>
        <begin position="345"/>
        <end position="368"/>
    </location>
</feature>
<dbReference type="AlphaFoldDB" id="A0A367KNI7"/>